<evidence type="ECO:0000313" key="4">
    <source>
        <dbReference type="Proteomes" id="UP000070353"/>
    </source>
</evidence>
<protein>
    <submittedName>
        <fullName evidence="3">Site-specific recombinase</fullName>
    </submittedName>
</protein>
<dbReference type="EMBL" id="LQZB01000177">
    <property type="protein sequence ID" value="KXU03734.1"/>
    <property type="molecule type" value="Genomic_DNA"/>
</dbReference>
<dbReference type="PATRIC" id="fig|1303.84.peg.1706"/>
<dbReference type="InterPro" id="IPR006119">
    <property type="entry name" value="Resolv_N"/>
</dbReference>
<feature type="domain" description="Resolvase/invertase-type recombinase catalytic" evidence="1">
    <location>
        <begin position="26"/>
        <end position="174"/>
    </location>
</feature>
<dbReference type="SMART" id="SM00857">
    <property type="entry name" value="Resolvase"/>
    <property type="match status" value="1"/>
</dbReference>
<evidence type="ECO:0000259" key="2">
    <source>
        <dbReference type="PROSITE" id="PS51737"/>
    </source>
</evidence>
<gene>
    <name evidence="3" type="ORF">SORDD24_01544</name>
</gene>
<dbReference type="PROSITE" id="PS51736">
    <property type="entry name" value="RECOMBINASES_3"/>
    <property type="match status" value="1"/>
</dbReference>
<evidence type="ECO:0000313" key="3">
    <source>
        <dbReference type="EMBL" id="KXU03734.1"/>
    </source>
</evidence>
<dbReference type="GO" id="GO:0003677">
    <property type="term" value="F:DNA binding"/>
    <property type="evidence" value="ECO:0007669"/>
    <property type="project" value="InterPro"/>
</dbReference>
<comment type="caution">
    <text evidence="3">The sequence shown here is derived from an EMBL/GenBank/DDBJ whole genome shotgun (WGS) entry which is preliminary data.</text>
</comment>
<reference evidence="3 4" key="1">
    <citation type="submission" date="2016-01" db="EMBL/GenBank/DDBJ databases">
        <title>Highly variable Streptococcus oralis are common among viridans streptococci isolated from primates.</title>
        <authorList>
            <person name="Denapaite D."/>
            <person name="Rieger M."/>
            <person name="Koendgen S."/>
            <person name="Brueckner R."/>
            <person name="Ochigava I."/>
            <person name="Kappeler P."/>
            <person name="Maetz-Rensing K."/>
            <person name="Leendertz F."/>
            <person name="Hakenbeck R."/>
        </authorList>
    </citation>
    <scope>NUCLEOTIDE SEQUENCE [LARGE SCALE GENOMIC DNA]</scope>
    <source>
        <strain evidence="3 4">DD24</strain>
    </source>
</reference>
<dbReference type="InterPro" id="IPR036162">
    <property type="entry name" value="Resolvase-like_N_sf"/>
</dbReference>
<name>A0A139QMI3_STROR</name>
<sequence>MEKNITVIPAKKPQQTVKSQTQKKIRVAAYCRVSTDQDEQLSSYENQVNYYREYILKHEDYELVDIYADEGISATNTKKRDAFNRLIQDCRGGKVDRILVKSISRFARNTLDCIKYVRELKELGIGVTFEKENIDSLDSKGEVLLTILSSLAQDESRSISENSTWGIRKKFERGVVQVNTTNFMGYDKDEKGNLIINHEQAKVVRYIFDRFLEGYSPEFISKELRELEIPGCTGKAKWCPSAIWKMLQNEKYKGDALLQKTYTVDFLTKKRIDNDGQVNQYYIENNHEPILDREKWEIVQLEIARRKKFREQHNLQFYIMQKENNPFTTKVFCAECGSAFGRKNWTTSRGKRKVWQCNNRYRIKGQIGCLNNHIDEEMLEKAVMMAVSILKENRELLQSKWNKLMETDSSLKQYYSDRLREIVSRNKWDFNGVEMCRILHSITISEKGEISVKFLEGTEVNL</sequence>
<dbReference type="PROSITE" id="PS51737">
    <property type="entry name" value="RECOMBINASE_DNA_BIND"/>
    <property type="match status" value="1"/>
</dbReference>
<dbReference type="InterPro" id="IPR025827">
    <property type="entry name" value="Zn_ribbon_recom_dom"/>
</dbReference>
<dbReference type="GO" id="GO:0000150">
    <property type="term" value="F:DNA strand exchange activity"/>
    <property type="evidence" value="ECO:0007669"/>
    <property type="project" value="InterPro"/>
</dbReference>
<organism evidence="3 4">
    <name type="scientific">Streptococcus oralis</name>
    <dbReference type="NCBI Taxonomy" id="1303"/>
    <lineage>
        <taxon>Bacteria</taxon>
        <taxon>Bacillati</taxon>
        <taxon>Bacillota</taxon>
        <taxon>Bacilli</taxon>
        <taxon>Lactobacillales</taxon>
        <taxon>Streptococcaceae</taxon>
        <taxon>Streptococcus</taxon>
    </lineage>
</organism>
<dbReference type="Pfam" id="PF07508">
    <property type="entry name" value="Recombinase"/>
    <property type="match status" value="1"/>
</dbReference>
<dbReference type="Gene3D" id="3.90.1750.20">
    <property type="entry name" value="Putative Large Serine Recombinase, Chain B, Domain 2"/>
    <property type="match status" value="1"/>
</dbReference>
<dbReference type="InterPro" id="IPR050639">
    <property type="entry name" value="SSR_resolvase"/>
</dbReference>
<proteinExistence type="predicted"/>
<dbReference type="InterPro" id="IPR011109">
    <property type="entry name" value="DNA_bind_recombinase_dom"/>
</dbReference>
<dbReference type="AlphaFoldDB" id="A0A139QMI3"/>
<dbReference type="Pfam" id="PF00239">
    <property type="entry name" value="Resolvase"/>
    <property type="match status" value="1"/>
</dbReference>
<dbReference type="OrthoDB" id="9811097at2"/>
<dbReference type="InterPro" id="IPR038109">
    <property type="entry name" value="DNA_bind_recomb_sf"/>
</dbReference>
<dbReference type="CDD" id="cd00338">
    <property type="entry name" value="Ser_Recombinase"/>
    <property type="match status" value="1"/>
</dbReference>
<dbReference type="SUPFAM" id="SSF53041">
    <property type="entry name" value="Resolvase-like"/>
    <property type="match status" value="1"/>
</dbReference>
<dbReference type="Gene3D" id="3.40.50.1390">
    <property type="entry name" value="Resolvase, N-terminal catalytic domain"/>
    <property type="match status" value="1"/>
</dbReference>
<accession>A0A139QMI3</accession>
<dbReference type="Pfam" id="PF13408">
    <property type="entry name" value="Zn_ribbon_recom"/>
    <property type="match status" value="1"/>
</dbReference>
<dbReference type="Proteomes" id="UP000070353">
    <property type="component" value="Unassembled WGS sequence"/>
</dbReference>
<feature type="domain" description="Recombinase" evidence="2">
    <location>
        <begin position="183"/>
        <end position="309"/>
    </location>
</feature>
<dbReference type="PANTHER" id="PTHR30461">
    <property type="entry name" value="DNA-INVERTASE FROM LAMBDOID PROPHAGE"/>
    <property type="match status" value="1"/>
</dbReference>
<evidence type="ECO:0000259" key="1">
    <source>
        <dbReference type="PROSITE" id="PS51736"/>
    </source>
</evidence>
<dbReference type="PANTHER" id="PTHR30461:SF23">
    <property type="entry name" value="DNA RECOMBINASE-RELATED"/>
    <property type="match status" value="1"/>
</dbReference>